<dbReference type="AlphaFoldDB" id="A0A2K2U5A7"/>
<dbReference type="GO" id="GO:0009368">
    <property type="term" value="C:endopeptidase Clp complex"/>
    <property type="evidence" value="ECO:0007669"/>
    <property type="project" value="TreeGrafter"/>
</dbReference>
<keyword evidence="2 7" id="KW-0645">Protease</keyword>
<dbReference type="PRINTS" id="PR00127">
    <property type="entry name" value="CLPPROTEASEP"/>
</dbReference>
<evidence type="ECO:0000256" key="9">
    <source>
        <dbReference type="RuleBase" id="RU003567"/>
    </source>
</evidence>
<dbReference type="CDD" id="cd07017">
    <property type="entry name" value="S14_ClpP_2"/>
    <property type="match status" value="1"/>
</dbReference>
<dbReference type="EMBL" id="PPEL01000029">
    <property type="protein sequence ID" value="PNV65464.1"/>
    <property type="molecule type" value="Genomic_DNA"/>
</dbReference>
<evidence type="ECO:0000256" key="3">
    <source>
        <dbReference type="ARBA" id="ARBA00022801"/>
    </source>
</evidence>
<gene>
    <name evidence="10" type="ORF">C2L80_06445</name>
</gene>
<keyword evidence="11" id="KW-1185">Reference proteome</keyword>
<name>A0A2K2U5A7_9ACTN</name>
<dbReference type="GO" id="GO:0051117">
    <property type="term" value="F:ATPase binding"/>
    <property type="evidence" value="ECO:0007669"/>
    <property type="project" value="TreeGrafter"/>
</dbReference>
<comment type="function">
    <text evidence="8">Cleaves peptides in various proteins in a process that requires ATP hydrolysis. Has a chymotrypsin-like activity. Plays a major role in the degradation of misfolded proteins.</text>
</comment>
<accession>A0A2K2U5A7</accession>
<reference evidence="10 11" key="1">
    <citation type="journal article" date="2018" name="Int. J. Syst. Evol. Microbiol.">
        <title>Rubneribacter badeniensis gen. nov., sp. nov. and Enteroscipio rubneri gen. nov., sp. nov., new members of the Eggerthellaceae isolated from human faeces.</title>
        <authorList>
            <person name="Danylec N."/>
            <person name="Gobl A."/>
            <person name="Stoll D.A."/>
            <person name="Hetzer B."/>
            <person name="Kulling S.E."/>
            <person name="Huch M."/>
        </authorList>
    </citation>
    <scope>NUCLEOTIDE SEQUENCE [LARGE SCALE GENOMIC DNA]</scope>
    <source>
        <strain evidence="10 11">ResAG-85</strain>
    </source>
</reference>
<dbReference type="SUPFAM" id="SSF52096">
    <property type="entry name" value="ClpP/crotonase"/>
    <property type="match status" value="1"/>
</dbReference>
<evidence type="ECO:0000256" key="2">
    <source>
        <dbReference type="ARBA" id="ARBA00022670"/>
    </source>
</evidence>
<keyword evidence="4 7" id="KW-0720">Serine protease</keyword>
<feature type="active site" evidence="5">
    <location>
        <position position="159"/>
    </location>
</feature>
<sequence>MRKRRNRVRCVPGSPDGQCRFGMDKVHGACCRLALVACSVAFGRSCDAGVGRSWRSFRRKGVVMARVSVQKRSSRGIDWSTPESELYAERTVFLTGAVTDELAESVICQLAWLSRVGSQPIALVINSPGGSVSAGLAIVDMMKGIECEVRTHALGMAASMAAIILACGQKGARTVSPLSDVLIHQPLMGGMGGQASDIALAAESIVRKKRQLNKLLAEATGKTDREIEAATDRNNRMSSEEAVAFGLADSVRGSWM</sequence>
<comment type="similarity">
    <text evidence="1 9">Belongs to the peptidase S14 family.</text>
</comment>
<evidence type="ECO:0000256" key="4">
    <source>
        <dbReference type="ARBA" id="ARBA00022825"/>
    </source>
</evidence>
<dbReference type="Pfam" id="PF00574">
    <property type="entry name" value="CLP_protease"/>
    <property type="match status" value="1"/>
</dbReference>
<organism evidence="10 11">
    <name type="scientific">Rubneribacter badeniensis</name>
    <dbReference type="NCBI Taxonomy" id="2070688"/>
    <lineage>
        <taxon>Bacteria</taxon>
        <taxon>Bacillati</taxon>
        <taxon>Actinomycetota</taxon>
        <taxon>Coriobacteriia</taxon>
        <taxon>Eggerthellales</taxon>
        <taxon>Eggerthellaceae</taxon>
        <taxon>Rubneribacter</taxon>
    </lineage>
</organism>
<protein>
    <recommendedName>
        <fullName evidence="9">ATP-dependent Clp protease proteolytic subunit</fullName>
        <ecNumber evidence="7">3.4.21.92</ecNumber>
    </recommendedName>
</protein>
<comment type="caution">
    <text evidence="10">The sequence shown here is derived from an EMBL/GenBank/DDBJ whole genome shotgun (WGS) entry which is preliminary data.</text>
</comment>
<evidence type="ECO:0000313" key="10">
    <source>
        <dbReference type="EMBL" id="PNV65464.1"/>
    </source>
</evidence>
<evidence type="ECO:0000256" key="1">
    <source>
        <dbReference type="ARBA" id="ARBA00007039"/>
    </source>
</evidence>
<evidence type="ECO:0000256" key="6">
    <source>
        <dbReference type="PROSITE-ProRule" id="PRU10086"/>
    </source>
</evidence>
<dbReference type="InterPro" id="IPR023562">
    <property type="entry name" value="ClpP/TepA"/>
</dbReference>
<dbReference type="EC" id="3.4.21.92" evidence="7"/>
<keyword evidence="3 7" id="KW-0378">Hydrolase</keyword>
<dbReference type="Gene3D" id="3.90.226.10">
    <property type="entry name" value="2-enoyl-CoA Hydratase, Chain A, domain 1"/>
    <property type="match status" value="1"/>
</dbReference>
<dbReference type="GO" id="GO:0006515">
    <property type="term" value="P:protein quality control for misfolded or incompletely synthesized proteins"/>
    <property type="evidence" value="ECO:0007669"/>
    <property type="project" value="TreeGrafter"/>
</dbReference>
<dbReference type="PANTHER" id="PTHR10381">
    <property type="entry name" value="ATP-DEPENDENT CLP PROTEASE PROTEOLYTIC SUBUNIT"/>
    <property type="match status" value="1"/>
</dbReference>
<evidence type="ECO:0000313" key="11">
    <source>
        <dbReference type="Proteomes" id="UP000236488"/>
    </source>
</evidence>
<evidence type="ECO:0000256" key="8">
    <source>
        <dbReference type="RuleBase" id="RU000550"/>
    </source>
</evidence>
<evidence type="ECO:0000256" key="7">
    <source>
        <dbReference type="RuleBase" id="RU000549"/>
    </source>
</evidence>
<dbReference type="PROSITE" id="PS00381">
    <property type="entry name" value="CLP_PROTEASE_SER"/>
    <property type="match status" value="1"/>
</dbReference>
<dbReference type="InterPro" id="IPR029045">
    <property type="entry name" value="ClpP/crotonase-like_dom_sf"/>
</dbReference>
<proteinExistence type="inferred from homology"/>
<feature type="active site" evidence="6">
    <location>
        <position position="184"/>
    </location>
</feature>
<dbReference type="GO" id="GO:0004176">
    <property type="term" value="F:ATP-dependent peptidase activity"/>
    <property type="evidence" value="ECO:0007669"/>
    <property type="project" value="InterPro"/>
</dbReference>
<dbReference type="GO" id="GO:0004252">
    <property type="term" value="F:serine-type endopeptidase activity"/>
    <property type="evidence" value="ECO:0007669"/>
    <property type="project" value="UniProtKB-EC"/>
</dbReference>
<dbReference type="InterPro" id="IPR033135">
    <property type="entry name" value="ClpP_His_AS"/>
</dbReference>
<dbReference type="InterPro" id="IPR018215">
    <property type="entry name" value="ClpP_Ser_AS"/>
</dbReference>
<dbReference type="InterPro" id="IPR001907">
    <property type="entry name" value="ClpP"/>
</dbReference>
<dbReference type="PANTHER" id="PTHR10381:SF11">
    <property type="entry name" value="ATP-DEPENDENT CLP PROTEASE PROTEOLYTIC SUBUNIT, MITOCHONDRIAL"/>
    <property type="match status" value="1"/>
</dbReference>
<dbReference type="Proteomes" id="UP000236488">
    <property type="component" value="Unassembled WGS sequence"/>
</dbReference>
<evidence type="ECO:0000256" key="5">
    <source>
        <dbReference type="PROSITE-ProRule" id="PRU10085"/>
    </source>
</evidence>
<dbReference type="PROSITE" id="PS00382">
    <property type="entry name" value="CLP_PROTEASE_HIS"/>
    <property type="match status" value="1"/>
</dbReference>